<name>A0A7W7YHK7_9BACT</name>
<sequence>MKHPFSPSGKIPPELLHILAGLVKSSDSIHSPLVTATAAKIEVKSRQADMAPVIAVVAGAMRGAVPAVTGTMTRVIAVTATTPVVGSVSRVVMAGVASIVVGAMTASMTGTAGMMAVSRLHCGRSEDGEAGSDRQQSDDLSHNALVLDLSRYRQRAACKSDGLPSRLFI</sequence>
<protein>
    <submittedName>
        <fullName evidence="1">Uncharacterized protein</fullName>
    </submittedName>
</protein>
<dbReference type="Proteomes" id="UP000534294">
    <property type="component" value="Unassembled WGS sequence"/>
</dbReference>
<organism evidence="1 2">
    <name type="scientific">Prosthecobacter dejongeii</name>
    <dbReference type="NCBI Taxonomy" id="48465"/>
    <lineage>
        <taxon>Bacteria</taxon>
        <taxon>Pseudomonadati</taxon>
        <taxon>Verrucomicrobiota</taxon>
        <taxon>Verrucomicrobiia</taxon>
        <taxon>Verrucomicrobiales</taxon>
        <taxon>Verrucomicrobiaceae</taxon>
        <taxon>Prosthecobacter</taxon>
    </lineage>
</organism>
<reference evidence="1 2" key="1">
    <citation type="submission" date="2020-08" db="EMBL/GenBank/DDBJ databases">
        <title>Genomic Encyclopedia of Type Strains, Phase IV (KMG-IV): sequencing the most valuable type-strain genomes for metagenomic binning, comparative biology and taxonomic classification.</title>
        <authorList>
            <person name="Goeker M."/>
        </authorList>
    </citation>
    <scope>NUCLEOTIDE SEQUENCE [LARGE SCALE GENOMIC DNA]</scope>
    <source>
        <strain evidence="1 2">DSM 12251</strain>
    </source>
</reference>
<comment type="caution">
    <text evidence="1">The sequence shown here is derived from an EMBL/GenBank/DDBJ whole genome shotgun (WGS) entry which is preliminary data.</text>
</comment>
<accession>A0A7W7YHK7</accession>
<evidence type="ECO:0000313" key="2">
    <source>
        <dbReference type="Proteomes" id="UP000534294"/>
    </source>
</evidence>
<evidence type="ECO:0000313" key="1">
    <source>
        <dbReference type="EMBL" id="MBB5036356.1"/>
    </source>
</evidence>
<proteinExistence type="predicted"/>
<dbReference type="AlphaFoldDB" id="A0A7W7YHK7"/>
<dbReference type="RefSeq" id="WP_184205175.1">
    <property type="nucleotide sequence ID" value="NZ_JACHIF010000001.1"/>
</dbReference>
<keyword evidence="2" id="KW-1185">Reference proteome</keyword>
<dbReference type="EMBL" id="JACHIF010000001">
    <property type="protein sequence ID" value="MBB5036356.1"/>
    <property type="molecule type" value="Genomic_DNA"/>
</dbReference>
<gene>
    <name evidence="1" type="ORF">HNQ64_000590</name>
</gene>